<feature type="domain" description="HTH luxR-type" evidence="4">
    <location>
        <begin position="769"/>
        <end position="834"/>
    </location>
</feature>
<dbReference type="RefSeq" id="WP_369454442.1">
    <property type="nucleotide sequence ID" value="NZ_JBGCUO010000001.1"/>
</dbReference>
<name>A0ABV4AEV9_9GAMM</name>
<keyword evidence="6" id="KW-1185">Reference proteome</keyword>
<dbReference type="Pfam" id="PF13401">
    <property type="entry name" value="AAA_22"/>
    <property type="match status" value="1"/>
</dbReference>
<dbReference type="InterPro" id="IPR036388">
    <property type="entry name" value="WH-like_DNA-bd_sf"/>
</dbReference>
<dbReference type="SUPFAM" id="SSF52540">
    <property type="entry name" value="P-loop containing nucleoside triphosphate hydrolases"/>
    <property type="match status" value="1"/>
</dbReference>
<dbReference type="Pfam" id="PF25873">
    <property type="entry name" value="WHD_MalT"/>
    <property type="match status" value="1"/>
</dbReference>
<dbReference type="SMART" id="SM00421">
    <property type="entry name" value="HTH_LUXR"/>
    <property type="match status" value="1"/>
</dbReference>
<dbReference type="Gene3D" id="1.10.10.10">
    <property type="entry name" value="Winged helix-like DNA-binding domain superfamily/Winged helix DNA-binding domain"/>
    <property type="match status" value="1"/>
</dbReference>
<keyword evidence="2" id="KW-0238">DNA-binding</keyword>
<keyword evidence="3" id="KW-0804">Transcription</keyword>
<gene>
    <name evidence="5" type="ORF">AB5I84_03430</name>
</gene>
<dbReference type="CDD" id="cd06170">
    <property type="entry name" value="LuxR_C_like"/>
    <property type="match status" value="1"/>
</dbReference>
<comment type="caution">
    <text evidence="5">The sequence shown here is derived from an EMBL/GenBank/DDBJ whole genome shotgun (WGS) entry which is preliminary data.</text>
</comment>
<evidence type="ECO:0000313" key="5">
    <source>
        <dbReference type="EMBL" id="MEY1661195.1"/>
    </source>
</evidence>
<dbReference type="SUPFAM" id="SSF48452">
    <property type="entry name" value="TPR-like"/>
    <property type="match status" value="1"/>
</dbReference>
<protein>
    <submittedName>
        <fullName evidence="5">LuxR C-terminal-related transcriptional regulator</fullName>
    </submittedName>
</protein>
<evidence type="ECO:0000259" key="4">
    <source>
        <dbReference type="PROSITE" id="PS50043"/>
    </source>
</evidence>
<accession>A0ABV4AEV9</accession>
<reference evidence="5 6" key="1">
    <citation type="submission" date="2024-07" db="EMBL/GenBank/DDBJ databases">
        <authorList>
            <person name="Ren Q."/>
        </authorList>
    </citation>
    <scope>NUCLEOTIDE SEQUENCE [LARGE SCALE GENOMIC DNA]</scope>
    <source>
        <strain evidence="5 6">REN37</strain>
    </source>
</reference>
<dbReference type="PANTHER" id="PTHR44688">
    <property type="entry name" value="DNA-BINDING TRANSCRIPTIONAL ACTIVATOR DEVR_DOSR"/>
    <property type="match status" value="1"/>
</dbReference>
<dbReference type="PROSITE" id="PS00622">
    <property type="entry name" value="HTH_LUXR_1"/>
    <property type="match status" value="1"/>
</dbReference>
<dbReference type="InterPro" id="IPR027417">
    <property type="entry name" value="P-loop_NTPase"/>
</dbReference>
<dbReference type="PROSITE" id="PS50043">
    <property type="entry name" value="HTH_LUXR_2"/>
    <property type="match status" value="1"/>
</dbReference>
<evidence type="ECO:0000256" key="2">
    <source>
        <dbReference type="ARBA" id="ARBA00023125"/>
    </source>
</evidence>
<dbReference type="InterPro" id="IPR011990">
    <property type="entry name" value="TPR-like_helical_dom_sf"/>
</dbReference>
<evidence type="ECO:0000256" key="3">
    <source>
        <dbReference type="ARBA" id="ARBA00023163"/>
    </source>
</evidence>
<dbReference type="Pfam" id="PF00196">
    <property type="entry name" value="GerE"/>
    <property type="match status" value="1"/>
</dbReference>
<dbReference type="InterPro" id="IPR000792">
    <property type="entry name" value="Tscrpt_reg_LuxR_C"/>
</dbReference>
<dbReference type="EMBL" id="JBGCUO010000001">
    <property type="protein sequence ID" value="MEY1661195.1"/>
    <property type="molecule type" value="Genomic_DNA"/>
</dbReference>
<sequence>MTTQLPMTRLAQRARMAPPQGGTLFARTVALPGGWSHAATPLTLVVAPPGYGKTALMRCGYQWYRRHGEPVAWLTLTAADNHPPTLLQALHQALGSDGTGTLEQLLERHAQQTPRQVLFLDNLDVLRNRAALTLVEQLLVLRPLAWSLVMAARSEPALPLASWVFDGQLQRLEGAQLTISERELAELLPATLAAPERAGWQQLRQQLEGWPLPLMYGLRELQAGRLHNIDALQQQLPSLLEHYFETLLQRSCSAEERQLLTLAALLDAVSAAQLDAVRGRSGSGPLLEALRRRNLFLQPLPDHGGSYRLLAPLRTFLRQRLRRNHPEQAAMCYRRAMRLFQQQGRMEEAVHYALLAQDYAQAATLMAEYGHELVRRRGDHQRLLSWINRLPASARQQVPQLGVLSAWSLAFTNRVQESEQALAEVASRQPASRTVPVLQSQLEAQRCVNAALADALQDAARLSEAWLTRWQEAGAMETGTVLCVSAFALLHQGHASVALQRLDRARQLFRQENSGYGLGWVALLQAMVRLAQEDYLSALAETAALLHHDAPLPADQQDMLEQVLILRAVALLAQGDGEAARSALAKVRPGLELHATVDVLALWYSAQVGLALWDGADPQPVFQQGLATAAQRGLERLPWQLQVERRYRGLCNEPLTLPNRCESRLLTLRAQCVRQRMPGSGRPAALPRGAEVGRLSVLVTAAVTAQRRGQAGAALTSLQQALEQVAGHGGLQWLRNETSLQPLLRRLADDGSVSAPVAALLAQLLEGPEPSGNDLLTSQEQHILTHLASGQRNGEIGRLLHISEGTVKWHLHNVYRKLDVTSRTQAVARARELQLL</sequence>
<dbReference type="SUPFAM" id="SSF46894">
    <property type="entry name" value="C-terminal effector domain of the bipartite response regulators"/>
    <property type="match status" value="1"/>
</dbReference>
<dbReference type="InterPro" id="IPR059106">
    <property type="entry name" value="WHD_MalT"/>
</dbReference>
<keyword evidence="1" id="KW-0805">Transcription regulation</keyword>
<dbReference type="InterPro" id="IPR016032">
    <property type="entry name" value="Sig_transdc_resp-reg_C-effctor"/>
</dbReference>
<proteinExistence type="predicted"/>
<dbReference type="InterPro" id="IPR049945">
    <property type="entry name" value="AAA_22"/>
</dbReference>
<dbReference type="Proteomes" id="UP001562065">
    <property type="component" value="Unassembled WGS sequence"/>
</dbReference>
<organism evidence="5 6">
    <name type="scientific">Isoalcanivorax beigongshangi</name>
    <dbReference type="NCBI Taxonomy" id="3238810"/>
    <lineage>
        <taxon>Bacteria</taxon>
        <taxon>Pseudomonadati</taxon>
        <taxon>Pseudomonadota</taxon>
        <taxon>Gammaproteobacteria</taxon>
        <taxon>Oceanospirillales</taxon>
        <taxon>Alcanivoracaceae</taxon>
        <taxon>Isoalcanivorax</taxon>
    </lineage>
</organism>
<dbReference type="PRINTS" id="PR00038">
    <property type="entry name" value="HTHLUXR"/>
</dbReference>
<evidence type="ECO:0000313" key="6">
    <source>
        <dbReference type="Proteomes" id="UP001562065"/>
    </source>
</evidence>
<evidence type="ECO:0000256" key="1">
    <source>
        <dbReference type="ARBA" id="ARBA00023015"/>
    </source>
</evidence>
<dbReference type="PANTHER" id="PTHR44688:SF16">
    <property type="entry name" value="DNA-BINDING TRANSCRIPTIONAL ACTIVATOR DEVR_DOSR"/>
    <property type="match status" value="1"/>
</dbReference>